<keyword evidence="5" id="KW-1185">Reference proteome</keyword>
<evidence type="ECO:0008006" key="6">
    <source>
        <dbReference type="Google" id="ProtNLM"/>
    </source>
</evidence>
<dbReference type="AlphaFoldDB" id="A0A1H1A311"/>
<organism evidence="4 5">
    <name type="scientific">Thermostaphylospora chromogena</name>
    <dbReference type="NCBI Taxonomy" id="35622"/>
    <lineage>
        <taxon>Bacteria</taxon>
        <taxon>Bacillati</taxon>
        <taxon>Actinomycetota</taxon>
        <taxon>Actinomycetes</taxon>
        <taxon>Streptosporangiales</taxon>
        <taxon>Thermomonosporaceae</taxon>
        <taxon>Thermostaphylospora</taxon>
    </lineage>
</organism>
<sequence>MRARSVIPLVLSVLAAVTGPAFLPAHAGNAHAATDVVDYECTGTGGGPQNVQIRVTLTMPENPVAGQEMVIGWQGVYQAGAVTAPDSGLPEDSKLYVYASISGFPGLTSATGVSRLPAVGAGQPIPLPMTIVEMRTTAGSAGTGIVRPAAVNIGTSPQDRLIECEVRNREELTTYQLVVAGSGTPTPANTAVNTPTATATSTPTPTLSPTATVTMPRTGRNGVEQTPAGGVETGGGGEAGPDGRMVMLAGFVLFLAGAGGLLLRRRAV</sequence>
<evidence type="ECO:0000313" key="4">
    <source>
        <dbReference type="EMBL" id="SDQ34010.1"/>
    </source>
</evidence>
<keyword evidence="2" id="KW-0812">Transmembrane</keyword>
<evidence type="ECO:0000256" key="1">
    <source>
        <dbReference type="SAM" id="MobiDB-lite"/>
    </source>
</evidence>
<feature type="transmembrane region" description="Helical" evidence="2">
    <location>
        <begin position="245"/>
        <end position="263"/>
    </location>
</feature>
<reference evidence="4 5" key="1">
    <citation type="submission" date="2016-10" db="EMBL/GenBank/DDBJ databases">
        <authorList>
            <person name="de Groot N.N."/>
        </authorList>
    </citation>
    <scope>NUCLEOTIDE SEQUENCE [LARGE SCALE GENOMIC DNA]</scope>
    <source>
        <strain evidence="4 5">DSM 43794</strain>
    </source>
</reference>
<dbReference type="EMBL" id="FNKK01000002">
    <property type="protein sequence ID" value="SDQ34010.1"/>
    <property type="molecule type" value="Genomic_DNA"/>
</dbReference>
<dbReference type="Proteomes" id="UP000217103">
    <property type="component" value="Unassembled WGS sequence"/>
</dbReference>
<dbReference type="STRING" id="35622.SAMN04489764_0290"/>
<dbReference type="OrthoDB" id="3539927at2"/>
<gene>
    <name evidence="4" type="ORF">SAMN04489764_0290</name>
</gene>
<name>A0A1H1A311_9ACTN</name>
<feature type="region of interest" description="Disordered" evidence="1">
    <location>
        <begin position="184"/>
        <end position="238"/>
    </location>
</feature>
<evidence type="ECO:0000313" key="5">
    <source>
        <dbReference type="Proteomes" id="UP000217103"/>
    </source>
</evidence>
<evidence type="ECO:0000256" key="3">
    <source>
        <dbReference type="SAM" id="SignalP"/>
    </source>
</evidence>
<accession>A0A1H1A311</accession>
<feature type="signal peptide" evidence="3">
    <location>
        <begin position="1"/>
        <end position="27"/>
    </location>
</feature>
<evidence type="ECO:0000256" key="2">
    <source>
        <dbReference type="SAM" id="Phobius"/>
    </source>
</evidence>
<protein>
    <recommendedName>
        <fullName evidence="6">Gram-positive cocci surface proteins LPxTG domain-containing protein</fullName>
    </recommendedName>
</protein>
<feature type="chain" id="PRO_5039646976" description="Gram-positive cocci surface proteins LPxTG domain-containing protein" evidence="3">
    <location>
        <begin position="28"/>
        <end position="268"/>
    </location>
</feature>
<dbReference type="RefSeq" id="WP_093257077.1">
    <property type="nucleotide sequence ID" value="NZ_FNKK01000002.1"/>
</dbReference>
<keyword evidence="2" id="KW-1133">Transmembrane helix</keyword>
<keyword evidence="2" id="KW-0472">Membrane</keyword>
<proteinExistence type="predicted"/>
<feature type="compositionally biased region" description="Low complexity" evidence="1">
    <location>
        <begin position="184"/>
        <end position="214"/>
    </location>
</feature>
<keyword evidence="3" id="KW-0732">Signal</keyword>